<evidence type="ECO:0000313" key="5">
    <source>
        <dbReference type="EMBL" id="GAA0346923.1"/>
    </source>
</evidence>
<dbReference type="Proteomes" id="UP001501822">
    <property type="component" value="Unassembled WGS sequence"/>
</dbReference>
<keyword evidence="1" id="KW-0805">Transcription regulation</keyword>
<keyword evidence="2" id="KW-0238">DNA-binding</keyword>
<feature type="domain" description="HTH gntR-type" evidence="4">
    <location>
        <begin position="13"/>
        <end position="81"/>
    </location>
</feature>
<organism evidence="5 6">
    <name type="scientific">Actinoallomurus spadix</name>
    <dbReference type="NCBI Taxonomy" id="79912"/>
    <lineage>
        <taxon>Bacteria</taxon>
        <taxon>Bacillati</taxon>
        <taxon>Actinomycetota</taxon>
        <taxon>Actinomycetes</taxon>
        <taxon>Streptosporangiales</taxon>
        <taxon>Thermomonosporaceae</taxon>
        <taxon>Actinoallomurus</taxon>
    </lineage>
</organism>
<sequence>MTFEGATGVPAENLLYLRVADDLRRQIIDGELVAGSRLPSRAQLAEQFHVSENVVRRAIDVLMAEGLIETRTGARPTVRQRPQLRRLTRSWYREQREGSPFRADIQAQGHEADWTCESKTTTAPPTIAERLRIAADAPVMRTDYVFTSDGEPVMMSTSYEPLELTRGTPVMLPERGPYAGRGVRDRMSAIGQRIVTATEVVTARPVTQNESAAMNVSAGTIVMVIQRTYWTDERPVETANIVVPADRYELLYVIPVEGD</sequence>
<evidence type="ECO:0000313" key="6">
    <source>
        <dbReference type="Proteomes" id="UP001501822"/>
    </source>
</evidence>
<dbReference type="CDD" id="cd07377">
    <property type="entry name" value="WHTH_GntR"/>
    <property type="match status" value="1"/>
</dbReference>
<dbReference type="InterPro" id="IPR028978">
    <property type="entry name" value="Chorismate_lyase_/UTRA_dom_sf"/>
</dbReference>
<gene>
    <name evidence="5" type="ORF">GCM10010151_40720</name>
</gene>
<dbReference type="PROSITE" id="PS50949">
    <property type="entry name" value="HTH_GNTR"/>
    <property type="match status" value="1"/>
</dbReference>
<dbReference type="PANTHER" id="PTHR44846:SF17">
    <property type="entry name" value="GNTR-FAMILY TRANSCRIPTIONAL REGULATOR"/>
    <property type="match status" value="1"/>
</dbReference>
<dbReference type="Pfam" id="PF00392">
    <property type="entry name" value="GntR"/>
    <property type="match status" value="1"/>
</dbReference>
<dbReference type="Gene3D" id="1.10.10.10">
    <property type="entry name" value="Winged helix-like DNA-binding domain superfamily/Winged helix DNA-binding domain"/>
    <property type="match status" value="1"/>
</dbReference>
<reference evidence="5 6" key="1">
    <citation type="journal article" date="2019" name="Int. J. Syst. Evol. Microbiol.">
        <title>The Global Catalogue of Microorganisms (GCM) 10K type strain sequencing project: providing services to taxonomists for standard genome sequencing and annotation.</title>
        <authorList>
            <consortium name="The Broad Institute Genomics Platform"/>
            <consortium name="The Broad Institute Genome Sequencing Center for Infectious Disease"/>
            <person name="Wu L."/>
            <person name="Ma J."/>
        </authorList>
    </citation>
    <scope>NUCLEOTIDE SEQUENCE [LARGE SCALE GENOMIC DNA]</scope>
    <source>
        <strain evidence="5 6">JCM 3146</strain>
    </source>
</reference>
<dbReference type="InterPro" id="IPR011663">
    <property type="entry name" value="UTRA"/>
</dbReference>
<dbReference type="Pfam" id="PF07702">
    <property type="entry name" value="UTRA"/>
    <property type="match status" value="1"/>
</dbReference>
<dbReference type="SMART" id="SM00345">
    <property type="entry name" value="HTH_GNTR"/>
    <property type="match status" value="1"/>
</dbReference>
<keyword evidence="6" id="KW-1185">Reference proteome</keyword>
<protein>
    <submittedName>
        <fullName evidence="5">GntR family transcriptional regulator</fullName>
    </submittedName>
</protein>
<dbReference type="InterPro" id="IPR050679">
    <property type="entry name" value="Bact_HTH_transcr_reg"/>
</dbReference>
<proteinExistence type="predicted"/>
<comment type="caution">
    <text evidence="5">The sequence shown here is derived from an EMBL/GenBank/DDBJ whole genome shotgun (WGS) entry which is preliminary data.</text>
</comment>
<dbReference type="SUPFAM" id="SSF64288">
    <property type="entry name" value="Chorismate lyase-like"/>
    <property type="match status" value="1"/>
</dbReference>
<evidence type="ECO:0000256" key="3">
    <source>
        <dbReference type="ARBA" id="ARBA00023163"/>
    </source>
</evidence>
<dbReference type="InterPro" id="IPR036388">
    <property type="entry name" value="WH-like_DNA-bd_sf"/>
</dbReference>
<dbReference type="PRINTS" id="PR00035">
    <property type="entry name" value="HTHGNTR"/>
</dbReference>
<evidence type="ECO:0000259" key="4">
    <source>
        <dbReference type="PROSITE" id="PS50949"/>
    </source>
</evidence>
<dbReference type="SMART" id="SM00866">
    <property type="entry name" value="UTRA"/>
    <property type="match status" value="1"/>
</dbReference>
<dbReference type="InterPro" id="IPR036390">
    <property type="entry name" value="WH_DNA-bd_sf"/>
</dbReference>
<accession>A0ABN0WUI4</accession>
<dbReference type="InterPro" id="IPR000524">
    <property type="entry name" value="Tscrpt_reg_HTH_GntR"/>
</dbReference>
<evidence type="ECO:0000256" key="1">
    <source>
        <dbReference type="ARBA" id="ARBA00023015"/>
    </source>
</evidence>
<keyword evidence="3" id="KW-0804">Transcription</keyword>
<name>A0ABN0WUI4_9ACTN</name>
<dbReference type="SUPFAM" id="SSF46785">
    <property type="entry name" value="Winged helix' DNA-binding domain"/>
    <property type="match status" value="1"/>
</dbReference>
<evidence type="ECO:0000256" key="2">
    <source>
        <dbReference type="ARBA" id="ARBA00023125"/>
    </source>
</evidence>
<dbReference type="EMBL" id="BAAABM010000037">
    <property type="protein sequence ID" value="GAA0346923.1"/>
    <property type="molecule type" value="Genomic_DNA"/>
</dbReference>
<dbReference type="PANTHER" id="PTHR44846">
    <property type="entry name" value="MANNOSYL-D-GLYCERATE TRANSPORT/METABOLISM SYSTEM REPRESSOR MNGR-RELATED"/>
    <property type="match status" value="1"/>
</dbReference>
<dbReference type="Gene3D" id="3.40.1410.10">
    <property type="entry name" value="Chorismate lyase-like"/>
    <property type="match status" value="1"/>
</dbReference>